<name>A0ACC1HA52_9FUNG</name>
<keyword evidence="2" id="KW-1185">Reference proteome</keyword>
<evidence type="ECO:0000313" key="2">
    <source>
        <dbReference type="Proteomes" id="UP001145114"/>
    </source>
</evidence>
<sequence>NAALLDRLDLDLRSPNPATNPPRSNGGGQVRRENDPYSDSASTLMNPTPEISYANLPKVIEEDDDDEENYLETPVTTTATATATAAIAHKNSNSSSNDSPGMRAPAATPSHRAAQTHRRRSGGFRRVNSDDSLATREIAFTRKSPRRYENAHNAQSRMTIRGGGGGGQGTSPSDECLDDESVIPVSALPTSPLSSIAYDDAGGNDPERCH</sequence>
<reference evidence="1" key="1">
    <citation type="submission" date="2022-06" db="EMBL/GenBank/DDBJ databases">
        <title>Phylogenomic reconstructions and comparative analyses of Kickxellomycotina fungi.</title>
        <authorList>
            <person name="Reynolds N.K."/>
            <person name="Stajich J.E."/>
            <person name="Barry K."/>
            <person name="Grigoriev I.V."/>
            <person name="Crous P."/>
            <person name="Smith M.E."/>
        </authorList>
    </citation>
    <scope>NUCLEOTIDE SEQUENCE</scope>
    <source>
        <strain evidence="1">RSA 2271</strain>
    </source>
</reference>
<accession>A0ACC1HA52</accession>
<organism evidence="1 2">
    <name type="scientific">Spiromyces aspiralis</name>
    <dbReference type="NCBI Taxonomy" id="68401"/>
    <lineage>
        <taxon>Eukaryota</taxon>
        <taxon>Fungi</taxon>
        <taxon>Fungi incertae sedis</taxon>
        <taxon>Zoopagomycota</taxon>
        <taxon>Kickxellomycotina</taxon>
        <taxon>Kickxellomycetes</taxon>
        <taxon>Kickxellales</taxon>
        <taxon>Kickxellaceae</taxon>
        <taxon>Spiromyces</taxon>
    </lineage>
</organism>
<evidence type="ECO:0000313" key="1">
    <source>
        <dbReference type="EMBL" id="KAJ1671300.1"/>
    </source>
</evidence>
<dbReference type="EMBL" id="JAMZIH010008817">
    <property type="protein sequence ID" value="KAJ1671300.1"/>
    <property type="molecule type" value="Genomic_DNA"/>
</dbReference>
<feature type="non-terminal residue" evidence="1">
    <location>
        <position position="210"/>
    </location>
</feature>
<comment type="caution">
    <text evidence="1">The sequence shown here is derived from an EMBL/GenBank/DDBJ whole genome shotgun (WGS) entry which is preliminary data.</text>
</comment>
<proteinExistence type="predicted"/>
<gene>
    <name evidence="1" type="ORF">EV182_007709</name>
</gene>
<feature type="non-terminal residue" evidence="1">
    <location>
        <position position="1"/>
    </location>
</feature>
<protein>
    <submittedName>
        <fullName evidence="1">Uncharacterized protein</fullName>
    </submittedName>
</protein>
<dbReference type="Proteomes" id="UP001145114">
    <property type="component" value="Unassembled WGS sequence"/>
</dbReference>